<name>A0ABW1VGB0_9MICO</name>
<keyword evidence="1" id="KW-0472">Membrane</keyword>
<sequence>MTDSIRKPRPFFPPSRAGVFTGIGLVAIALVASAFESAGVSAISPTAVFVVLVAAFATVPRAIQPKGNGILAPIGQSASGAIYVSTLVIGVAGITASATTGTPIWAILALVACILGLATGLTWAIFSRNATPRAPAI</sequence>
<gene>
    <name evidence="2" type="ORF">ACFQB0_13640</name>
</gene>
<evidence type="ECO:0000313" key="3">
    <source>
        <dbReference type="Proteomes" id="UP001596306"/>
    </source>
</evidence>
<keyword evidence="1" id="KW-1133">Transmembrane helix</keyword>
<dbReference type="Proteomes" id="UP001596306">
    <property type="component" value="Unassembled WGS sequence"/>
</dbReference>
<feature type="transmembrane region" description="Helical" evidence="1">
    <location>
        <begin position="41"/>
        <end position="59"/>
    </location>
</feature>
<organism evidence="2 3">
    <name type="scientific">Luethyella okanaganae</name>
    <dbReference type="NCBI Taxonomy" id="69372"/>
    <lineage>
        <taxon>Bacteria</taxon>
        <taxon>Bacillati</taxon>
        <taxon>Actinomycetota</taxon>
        <taxon>Actinomycetes</taxon>
        <taxon>Micrococcales</taxon>
        <taxon>Microbacteriaceae</taxon>
        <taxon>Luethyella</taxon>
    </lineage>
</organism>
<dbReference type="RefSeq" id="WP_386732668.1">
    <property type="nucleotide sequence ID" value="NZ_JBHSTP010000003.1"/>
</dbReference>
<feature type="transmembrane region" description="Helical" evidence="1">
    <location>
        <begin position="17"/>
        <end position="35"/>
    </location>
</feature>
<protein>
    <submittedName>
        <fullName evidence="2">Uncharacterized protein</fullName>
    </submittedName>
</protein>
<comment type="caution">
    <text evidence="2">The sequence shown here is derived from an EMBL/GenBank/DDBJ whole genome shotgun (WGS) entry which is preliminary data.</text>
</comment>
<reference evidence="3" key="1">
    <citation type="journal article" date="2019" name="Int. J. Syst. Evol. Microbiol.">
        <title>The Global Catalogue of Microorganisms (GCM) 10K type strain sequencing project: providing services to taxonomists for standard genome sequencing and annotation.</title>
        <authorList>
            <consortium name="The Broad Institute Genomics Platform"/>
            <consortium name="The Broad Institute Genome Sequencing Center for Infectious Disease"/>
            <person name="Wu L."/>
            <person name="Ma J."/>
        </authorList>
    </citation>
    <scope>NUCLEOTIDE SEQUENCE [LARGE SCALE GENOMIC DNA]</scope>
    <source>
        <strain evidence="3">CCUG 43304</strain>
    </source>
</reference>
<evidence type="ECO:0000256" key="1">
    <source>
        <dbReference type="SAM" id="Phobius"/>
    </source>
</evidence>
<keyword evidence="3" id="KW-1185">Reference proteome</keyword>
<keyword evidence="1" id="KW-0812">Transmembrane</keyword>
<proteinExistence type="predicted"/>
<feature type="transmembrane region" description="Helical" evidence="1">
    <location>
        <begin position="104"/>
        <end position="126"/>
    </location>
</feature>
<accession>A0ABW1VGB0</accession>
<dbReference type="EMBL" id="JBHSTP010000003">
    <property type="protein sequence ID" value="MFC6357148.1"/>
    <property type="molecule type" value="Genomic_DNA"/>
</dbReference>
<evidence type="ECO:0000313" key="2">
    <source>
        <dbReference type="EMBL" id="MFC6357148.1"/>
    </source>
</evidence>